<organism evidence="2 3">
    <name type="scientific">Blastomonas fulva</name>
    <dbReference type="NCBI Taxonomy" id="1550728"/>
    <lineage>
        <taxon>Bacteria</taxon>
        <taxon>Pseudomonadati</taxon>
        <taxon>Pseudomonadota</taxon>
        <taxon>Alphaproteobacteria</taxon>
        <taxon>Sphingomonadales</taxon>
        <taxon>Sphingomonadaceae</taxon>
        <taxon>Blastomonas</taxon>
    </lineage>
</organism>
<dbReference type="EMBL" id="CP020083">
    <property type="protein sequence ID" value="ASR51772.1"/>
    <property type="molecule type" value="Genomic_DNA"/>
</dbReference>
<proteinExistence type="predicted"/>
<keyword evidence="3" id="KW-1185">Reference proteome</keyword>
<evidence type="ECO:0000313" key="2">
    <source>
        <dbReference type="EMBL" id="ASR51772.1"/>
    </source>
</evidence>
<protein>
    <recommendedName>
        <fullName evidence="4">Beta-barrel assembly machine subunit BamE</fullName>
    </recommendedName>
</protein>
<feature type="signal peptide" evidence="1">
    <location>
        <begin position="1"/>
        <end position="18"/>
    </location>
</feature>
<reference evidence="2 3" key="1">
    <citation type="submission" date="2017-03" db="EMBL/GenBank/DDBJ databases">
        <title>Complete genome sequence of Blastomonas fulva degrading microcsystin LR.</title>
        <authorList>
            <person name="Lee H.-g."/>
            <person name="Jin L."/>
            <person name="oh H.-M."/>
        </authorList>
    </citation>
    <scope>NUCLEOTIDE SEQUENCE [LARGE SCALE GENOMIC DNA]</scope>
    <source>
        <strain evidence="2 3">T2</strain>
    </source>
</reference>
<keyword evidence="1" id="KW-0732">Signal</keyword>
<evidence type="ECO:0008006" key="4">
    <source>
        <dbReference type="Google" id="ProtNLM"/>
    </source>
</evidence>
<sequence length="121" mass="12675">MNRILAIAALTLGLAACAAPQKVTSPAPPAIPARSTTLSGKGLEAVLGKSARDLERMFGTPRLDVREFDARKLQFVGSACVLDAFLYPEGAGGAQVVTYIDARRSDGQSVDRAACVDALKK</sequence>
<dbReference type="PROSITE" id="PS51257">
    <property type="entry name" value="PROKAR_LIPOPROTEIN"/>
    <property type="match status" value="1"/>
</dbReference>
<evidence type="ECO:0000313" key="3">
    <source>
        <dbReference type="Proteomes" id="UP000258016"/>
    </source>
</evidence>
<name>A0ABM6M7B0_9SPHN</name>
<dbReference type="GeneID" id="303485923"/>
<gene>
    <name evidence="2" type="ORF">B5J99_10120</name>
</gene>
<dbReference type="RefSeq" id="WP_117352324.1">
    <property type="nucleotide sequence ID" value="NZ_CP020083.1"/>
</dbReference>
<accession>A0ABM6M7B0</accession>
<feature type="chain" id="PRO_5047082218" description="Beta-barrel assembly machine subunit BamE" evidence="1">
    <location>
        <begin position="19"/>
        <end position="121"/>
    </location>
</feature>
<evidence type="ECO:0000256" key="1">
    <source>
        <dbReference type="SAM" id="SignalP"/>
    </source>
</evidence>
<dbReference type="Proteomes" id="UP000258016">
    <property type="component" value="Chromosome"/>
</dbReference>